<keyword evidence="8" id="KW-0833">Ubl conjugation pathway</keyword>
<dbReference type="InterPro" id="IPR011016">
    <property type="entry name" value="Znf_RING-CH"/>
</dbReference>
<evidence type="ECO:0000259" key="14">
    <source>
        <dbReference type="PROSITE" id="PS50089"/>
    </source>
</evidence>
<keyword evidence="4" id="KW-0808">Transferase</keyword>
<dbReference type="PANTHER" id="PTHR45977">
    <property type="entry name" value="TARGET OF ERK KINASE MPK-1"/>
    <property type="match status" value="1"/>
</dbReference>
<dbReference type="GO" id="GO:0016020">
    <property type="term" value="C:membrane"/>
    <property type="evidence" value="ECO:0007669"/>
    <property type="project" value="UniProtKB-SubCell"/>
</dbReference>
<dbReference type="InterPro" id="IPR001841">
    <property type="entry name" value="Znf_RING"/>
</dbReference>
<protein>
    <recommendedName>
        <fullName evidence="3">RING-type E3 ubiquitin transferase</fullName>
        <ecNumber evidence="3">2.3.2.27</ecNumber>
    </recommendedName>
</protein>
<dbReference type="AlphaFoldDB" id="A0A7J6RA53"/>
<evidence type="ECO:0000256" key="11">
    <source>
        <dbReference type="ARBA" id="ARBA00023136"/>
    </source>
</evidence>
<evidence type="ECO:0000256" key="13">
    <source>
        <dbReference type="SAM" id="MobiDB-lite"/>
    </source>
</evidence>
<evidence type="ECO:0000256" key="2">
    <source>
        <dbReference type="ARBA" id="ARBA00004141"/>
    </source>
</evidence>
<comment type="catalytic activity">
    <reaction evidence="1">
        <text>S-ubiquitinyl-[E2 ubiquitin-conjugating enzyme]-L-cysteine + [acceptor protein]-L-lysine = [E2 ubiquitin-conjugating enzyme]-L-cysteine + N(6)-ubiquitinyl-[acceptor protein]-L-lysine.</text>
        <dbReference type="EC" id="2.3.2.27"/>
    </reaction>
</comment>
<dbReference type="PROSITE" id="PS50089">
    <property type="entry name" value="ZF_RING_2"/>
    <property type="match status" value="1"/>
</dbReference>
<evidence type="ECO:0000313" key="15">
    <source>
        <dbReference type="EMBL" id="KAF4717534.1"/>
    </source>
</evidence>
<dbReference type="EMBL" id="JABANM010023652">
    <property type="protein sequence ID" value="KAF4717534.1"/>
    <property type="molecule type" value="Genomic_DNA"/>
</dbReference>
<gene>
    <name evidence="15" type="ORF">FOZ62_023618</name>
</gene>
<evidence type="ECO:0000256" key="12">
    <source>
        <dbReference type="PROSITE-ProRule" id="PRU00175"/>
    </source>
</evidence>
<dbReference type="SMART" id="SM00744">
    <property type="entry name" value="RINGv"/>
    <property type="match status" value="1"/>
</dbReference>
<proteinExistence type="predicted"/>
<keyword evidence="5" id="KW-0812">Transmembrane</keyword>
<dbReference type="GO" id="GO:0008270">
    <property type="term" value="F:zinc ion binding"/>
    <property type="evidence" value="ECO:0007669"/>
    <property type="project" value="UniProtKB-KW"/>
</dbReference>
<evidence type="ECO:0000256" key="10">
    <source>
        <dbReference type="ARBA" id="ARBA00022989"/>
    </source>
</evidence>
<evidence type="ECO:0000256" key="7">
    <source>
        <dbReference type="ARBA" id="ARBA00022771"/>
    </source>
</evidence>
<keyword evidence="9" id="KW-0862">Zinc</keyword>
<comment type="subcellular location">
    <subcellularLocation>
        <location evidence="2">Membrane</location>
        <topology evidence="2">Multi-pass membrane protein</topology>
    </subcellularLocation>
</comment>
<dbReference type="SMART" id="SM00184">
    <property type="entry name" value="RING"/>
    <property type="match status" value="1"/>
</dbReference>
<evidence type="ECO:0000256" key="8">
    <source>
        <dbReference type="ARBA" id="ARBA00022786"/>
    </source>
</evidence>
<dbReference type="Pfam" id="PF13639">
    <property type="entry name" value="zf-RING_2"/>
    <property type="match status" value="1"/>
</dbReference>
<organism evidence="15 16">
    <name type="scientific">Perkinsus olseni</name>
    <name type="common">Perkinsus atlanticus</name>
    <dbReference type="NCBI Taxonomy" id="32597"/>
    <lineage>
        <taxon>Eukaryota</taxon>
        <taxon>Sar</taxon>
        <taxon>Alveolata</taxon>
        <taxon>Perkinsozoa</taxon>
        <taxon>Perkinsea</taxon>
        <taxon>Perkinsida</taxon>
        <taxon>Perkinsidae</taxon>
        <taxon>Perkinsus</taxon>
    </lineage>
</organism>
<name>A0A7J6RA53_PEROL</name>
<keyword evidence="11" id="KW-0472">Membrane</keyword>
<sequence>MVHPDRRSGAGGEEISNEDRKLFELFMLCREIVKLALEERHAKGGKQYDTGQAGGAPLYLEDAPSTLDDNPTVVDEPLTSIETVVGAVQRFAYMAIVEPQLQHQRQVESELRRAVPDGGIPAYSCDKCHEDPRKAATKAETEETQKEREAQKKAEKVEAQTWTEAGGQNRHEAQVTTSITLPEDRIPATCSICLAPFNAADNCRILPCHHIFHKECIDRWLKERSDICPLCTRPAIHPKPNRCSCCGRMC</sequence>
<accession>A0A7J6RA53</accession>
<evidence type="ECO:0000256" key="6">
    <source>
        <dbReference type="ARBA" id="ARBA00022723"/>
    </source>
</evidence>
<dbReference type="GO" id="GO:0016567">
    <property type="term" value="P:protein ubiquitination"/>
    <property type="evidence" value="ECO:0007669"/>
    <property type="project" value="TreeGrafter"/>
</dbReference>
<evidence type="ECO:0000256" key="3">
    <source>
        <dbReference type="ARBA" id="ARBA00012483"/>
    </source>
</evidence>
<feature type="domain" description="RING-type" evidence="14">
    <location>
        <begin position="190"/>
        <end position="232"/>
    </location>
</feature>
<feature type="region of interest" description="Disordered" evidence="13">
    <location>
        <begin position="134"/>
        <end position="154"/>
    </location>
</feature>
<reference evidence="15 16" key="1">
    <citation type="submission" date="2020-04" db="EMBL/GenBank/DDBJ databases">
        <title>Perkinsus olseni comparative genomics.</title>
        <authorList>
            <person name="Bogema D.R."/>
        </authorList>
    </citation>
    <scope>NUCLEOTIDE SEQUENCE [LARGE SCALE GENOMIC DNA]</scope>
    <source>
        <strain evidence="15">ATCC PRA-205</strain>
    </source>
</reference>
<dbReference type="CDD" id="cd16448">
    <property type="entry name" value="RING-H2"/>
    <property type="match status" value="1"/>
</dbReference>
<evidence type="ECO:0000256" key="4">
    <source>
        <dbReference type="ARBA" id="ARBA00022679"/>
    </source>
</evidence>
<keyword evidence="6" id="KW-0479">Metal-binding</keyword>
<keyword evidence="7 12" id="KW-0863">Zinc-finger</keyword>
<evidence type="ECO:0000256" key="1">
    <source>
        <dbReference type="ARBA" id="ARBA00000900"/>
    </source>
</evidence>
<dbReference type="PANTHER" id="PTHR45977:SF4">
    <property type="entry name" value="RING-TYPE DOMAIN-CONTAINING PROTEIN"/>
    <property type="match status" value="1"/>
</dbReference>
<evidence type="ECO:0000256" key="9">
    <source>
        <dbReference type="ARBA" id="ARBA00022833"/>
    </source>
</evidence>
<dbReference type="Proteomes" id="UP000574390">
    <property type="component" value="Unassembled WGS sequence"/>
</dbReference>
<dbReference type="SUPFAM" id="SSF57850">
    <property type="entry name" value="RING/U-box"/>
    <property type="match status" value="1"/>
</dbReference>
<dbReference type="GO" id="GO:0061630">
    <property type="term" value="F:ubiquitin protein ligase activity"/>
    <property type="evidence" value="ECO:0007669"/>
    <property type="project" value="UniProtKB-EC"/>
</dbReference>
<dbReference type="Gene3D" id="3.30.40.10">
    <property type="entry name" value="Zinc/RING finger domain, C3HC4 (zinc finger)"/>
    <property type="match status" value="1"/>
</dbReference>
<evidence type="ECO:0000256" key="5">
    <source>
        <dbReference type="ARBA" id="ARBA00022692"/>
    </source>
</evidence>
<dbReference type="GO" id="GO:0006511">
    <property type="term" value="P:ubiquitin-dependent protein catabolic process"/>
    <property type="evidence" value="ECO:0007669"/>
    <property type="project" value="TreeGrafter"/>
</dbReference>
<keyword evidence="10" id="KW-1133">Transmembrane helix</keyword>
<dbReference type="InterPro" id="IPR013083">
    <property type="entry name" value="Znf_RING/FYVE/PHD"/>
</dbReference>
<evidence type="ECO:0000313" key="16">
    <source>
        <dbReference type="Proteomes" id="UP000574390"/>
    </source>
</evidence>
<dbReference type="EC" id="2.3.2.27" evidence="3"/>
<comment type="caution">
    <text evidence="15">The sequence shown here is derived from an EMBL/GenBank/DDBJ whole genome shotgun (WGS) entry which is preliminary data.</text>
</comment>